<evidence type="ECO:0000256" key="1">
    <source>
        <dbReference type="SAM" id="MobiDB-lite"/>
    </source>
</evidence>
<dbReference type="Pfam" id="PF13511">
    <property type="entry name" value="DUF4124"/>
    <property type="match status" value="1"/>
</dbReference>
<dbReference type="InterPro" id="IPR025392">
    <property type="entry name" value="DUF4124"/>
</dbReference>
<feature type="signal peptide" evidence="2">
    <location>
        <begin position="1"/>
        <end position="19"/>
    </location>
</feature>
<keyword evidence="2" id="KW-0732">Signal</keyword>
<reference evidence="4 5" key="1">
    <citation type="submission" date="2018-10" db="EMBL/GenBank/DDBJ databases">
        <title>Genomic Encyclopedia of Archaeal and Bacterial Type Strains, Phase II (KMG-II): from individual species to whole genera.</title>
        <authorList>
            <person name="Goeker M."/>
        </authorList>
    </citation>
    <scope>NUCLEOTIDE SEQUENCE [LARGE SCALE GENOMIC DNA]</scope>
    <source>
        <strain evidence="4 5">DSM 235</strain>
    </source>
</reference>
<name>A0A495V5Y1_9GAMM</name>
<proteinExistence type="predicted"/>
<evidence type="ECO:0000313" key="4">
    <source>
        <dbReference type="EMBL" id="RKT44100.1"/>
    </source>
</evidence>
<feature type="domain" description="DUF4124" evidence="3">
    <location>
        <begin position="9"/>
        <end position="55"/>
    </location>
</feature>
<protein>
    <submittedName>
        <fullName evidence="4">Uncharacterized protein DUF4124</fullName>
    </submittedName>
</protein>
<dbReference type="AlphaFoldDB" id="A0A495V5Y1"/>
<gene>
    <name evidence="4" type="ORF">BDD21_1472</name>
</gene>
<comment type="caution">
    <text evidence="4">The sequence shown here is derived from an EMBL/GenBank/DDBJ whole genome shotgun (WGS) entry which is preliminary data.</text>
</comment>
<feature type="region of interest" description="Disordered" evidence="1">
    <location>
        <begin position="33"/>
        <end position="63"/>
    </location>
</feature>
<organism evidence="4 5">
    <name type="scientific">Thiocapsa rosea</name>
    <dbReference type="NCBI Taxonomy" id="69360"/>
    <lineage>
        <taxon>Bacteria</taxon>
        <taxon>Pseudomonadati</taxon>
        <taxon>Pseudomonadota</taxon>
        <taxon>Gammaproteobacteria</taxon>
        <taxon>Chromatiales</taxon>
        <taxon>Chromatiaceae</taxon>
        <taxon>Thiocapsa</taxon>
    </lineage>
</organism>
<dbReference type="Proteomes" id="UP000274556">
    <property type="component" value="Unassembled WGS sequence"/>
</dbReference>
<feature type="chain" id="PRO_5019776008" evidence="2">
    <location>
        <begin position="20"/>
        <end position="172"/>
    </location>
</feature>
<evidence type="ECO:0000259" key="3">
    <source>
        <dbReference type="Pfam" id="PF13511"/>
    </source>
</evidence>
<evidence type="ECO:0000313" key="5">
    <source>
        <dbReference type="Proteomes" id="UP000274556"/>
    </source>
</evidence>
<keyword evidence="5" id="KW-1185">Reference proteome</keyword>
<accession>A0A495V5Y1</accession>
<sequence>MIRHAFAVLALLTPLAWSAEIFRWVDADGRTHFSDRRPPDAAAQRIVPDTGSVGDSTPDGATPSDDVPLLGPYAAFDILTPAAGAVLLQQTDTLEIQLELEPPLLEGHRLDLMLDDRAVPVEAGSTRFQIKGVGFEAHRIQARVQDALGMVVATTPSLELELRQSIPPGVLP</sequence>
<dbReference type="RefSeq" id="WP_120796588.1">
    <property type="nucleotide sequence ID" value="NZ_RBXL01000001.1"/>
</dbReference>
<evidence type="ECO:0000256" key="2">
    <source>
        <dbReference type="SAM" id="SignalP"/>
    </source>
</evidence>
<dbReference type="EMBL" id="RBXL01000001">
    <property type="protein sequence ID" value="RKT44100.1"/>
    <property type="molecule type" value="Genomic_DNA"/>
</dbReference>
<dbReference type="OrthoDB" id="7062774at2"/>